<feature type="domain" description="Cytochrome c" evidence="9">
    <location>
        <begin position="24"/>
        <end position="138"/>
    </location>
</feature>
<dbReference type="GO" id="GO:0020037">
    <property type="term" value="F:heme binding"/>
    <property type="evidence" value="ECO:0007669"/>
    <property type="project" value="InterPro"/>
</dbReference>
<keyword evidence="2 6" id="KW-0349">Heme</keyword>
<evidence type="ECO:0000256" key="8">
    <source>
        <dbReference type="SAM" id="SignalP"/>
    </source>
</evidence>
<dbReference type="PROSITE" id="PS51007">
    <property type="entry name" value="CYTC"/>
    <property type="match status" value="1"/>
</dbReference>
<evidence type="ECO:0000313" key="11">
    <source>
        <dbReference type="Proteomes" id="UP000316225"/>
    </source>
</evidence>
<keyword evidence="1" id="KW-0813">Transport</keyword>
<feature type="region of interest" description="Disordered" evidence="7">
    <location>
        <begin position="142"/>
        <end position="170"/>
    </location>
</feature>
<keyword evidence="11" id="KW-1185">Reference proteome</keyword>
<organism evidence="10 11">
    <name type="scientific">Paracoccus sulfuroxidans</name>
    <dbReference type="NCBI Taxonomy" id="384678"/>
    <lineage>
        <taxon>Bacteria</taxon>
        <taxon>Pseudomonadati</taxon>
        <taxon>Pseudomonadota</taxon>
        <taxon>Alphaproteobacteria</taxon>
        <taxon>Rhodobacterales</taxon>
        <taxon>Paracoccaceae</taxon>
        <taxon>Paracoccus</taxon>
    </lineage>
</organism>
<dbReference type="OrthoDB" id="9805828at2"/>
<comment type="caution">
    <text evidence="10">The sequence shown here is derived from an EMBL/GenBank/DDBJ whole genome shotgun (WGS) entry which is preliminary data.</text>
</comment>
<name>A0A562NBV1_9RHOB</name>
<dbReference type="RefSeq" id="WP_145399557.1">
    <property type="nucleotide sequence ID" value="NZ_VLKU01000013.1"/>
</dbReference>
<evidence type="ECO:0000256" key="1">
    <source>
        <dbReference type="ARBA" id="ARBA00022448"/>
    </source>
</evidence>
<feature type="signal peptide" evidence="8">
    <location>
        <begin position="1"/>
        <end position="20"/>
    </location>
</feature>
<dbReference type="InterPro" id="IPR009056">
    <property type="entry name" value="Cyt_c-like_dom"/>
</dbReference>
<dbReference type="GO" id="GO:0009055">
    <property type="term" value="F:electron transfer activity"/>
    <property type="evidence" value="ECO:0007669"/>
    <property type="project" value="InterPro"/>
</dbReference>
<evidence type="ECO:0000256" key="5">
    <source>
        <dbReference type="ARBA" id="ARBA00023004"/>
    </source>
</evidence>
<evidence type="ECO:0000256" key="2">
    <source>
        <dbReference type="ARBA" id="ARBA00022617"/>
    </source>
</evidence>
<protein>
    <submittedName>
        <fullName evidence="10">Cytochrome c</fullName>
    </submittedName>
</protein>
<keyword evidence="5 6" id="KW-0408">Iron</keyword>
<keyword evidence="4" id="KW-0249">Electron transport</keyword>
<evidence type="ECO:0000256" key="6">
    <source>
        <dbReference type="PROSITE-ProRule" id="PRU00433"/>
    </source>
</evidence>
<evidence type="ECO:0000256" key="3">
    <source>
        <dbReference type="ARBA" id="ARBA00022723"/>
    </source>
</evidence>
<dbReference type="PANTHER" id="PTHR11961">
    <property type="entry name" value="CYTOCHROME C"/>
    <property type="match status" value="1"/>
</dbReference>
<dbReference type="AlphaFoldDB" id="A0A562NBV1"/>
<sequence length="170" mass="17601">MKTSIYAALAASLFALPAMAQDAGDPAKGESEFRKCKACHMIQAPDGTDVVKGGKTGPNLYGVVGRKAGTAEGFKFSDALIKLGEAGEIWTPEDLEHYITDPNKYVEEKVGDASLKTKMTFKLARNQADVIAFLAQNSPDAGAAAAPADAEAAPAEAPAEGESAETPAAN</sequence>
<dbReference type="EMBL" id="VLKU01000013">
    <property type="protein sequence ID" value="TWI29672.1"/>
    <property type="molecule type" value="Genomic_DNA"/>
</dbReference>
<evidence type="ECO:0000256" key="7">
    <source>
        <dbReference type="SAM" id="MobiDB-lite"/>
    </source>
</evidence>
<proteinExistence type="predicted"/>
<feature type="chain" id="PRO_5021699763" evidence="8">
    <location>
        <begin position="21"/>
        <end position="170"/>
    </location>
</feature>
<gene>
    <name evidence="10" type="ORF">IQ24_03487</name>
</gene>
<dbReference type="GO" id="GO:0046872">
    <property type="term" value="F:metal ion binding"/>
    <property type="evidence" value="ECO:0007669"/>
    <property type="project" value="UniProtKB-KW"/>
</dbReference>
<dbReference type="SUPFAM" id="SSF46626">
    <property type="entry name" value="Cytochrome c"/>
    <property type="match status" value="1"/>
</dbReference>
<keyword evidence="8" id="KW-0732">Signal</keyword>
<evidence type="ECO:0000313" key="10">
    <source>
        <dbReference type="EMBL" id="TWI29672.1"/>
    </source>
</evidence>
<dbReference type="InterPro" id="IPR002327">
    <property type="entry name" value="Cyt_c_1A/1B"/>
</dbReference>
<dbReference type="InterPro" id="IPR036909">
    <property type="entry name" value="Cyt_c-like_dom_sf"/>
</dbReference>
<accession>A0A562NBV1</accession>
<dbReference type="Gene3D" id="1.10.760.10">
    <property type="entry name" value="Cytochrome c-like domain"/>
    <property type="match status" value="1"/>
</dbReference>
<evidence type="ECO:0000259" key="9">
    <source>
        <dbReference type="PROSITE" id="PS51007"/>
    </source>
</evidence>
<keyword evidence="3 6" id="KW-0479">Metal-binding</keyword>
<evidence type="ECO:0000256" key="4">
    <source>
        <dbReference type="ARBA" id="ARBA00022982"/>
    </source>
</evidence>
<dbReference type="Proteomes" id="UP000316225">
    <property type="component" value="Unassembled WGS sequence"/>
</dbReference>
<reference evidence="10 11" key="1">
    <citation type="journal article" date="2015" name="Stand. Genomic Sci.">
        <title>Genomic Encyclopedia of Bacterial and Archaeal Type Strains, Phase III: the genomes of soil and plant-associated and newly described type strains.</title>
        <authorList>
            <person name="Whitman W.B."/>
            <person name="Woyke T."/>
            <person name="Klenk H.P."/>
            <person name="Zhou Y."/>
            <person name="Lilburn T.G."/>
            <person name="Beck B.J."/>
            <person name="De Vos P."/>
            <person name="Vandamme P."/>
            <person name="Eisen J.A."/>
            <person name="Garrity G."/>
            <person name="Hugenholtz P."/>
            <person name="Kyrpides N.C."/>
        </authorList>
    </citation>
    <scope>NUCLEOTIDE SEQUENCE [LARGE SCALE GENOMIC DNA]</scope>
    <source>
        <strain evidence="10 11">CGMCC 1.5364</strain>
    </source>
</reference>